<dbReference type="AlphaFoldDB" id="A0A2M7VFA7"/>
<evidence type="ECO:0000313" key="2">
    <source>
        <dbReference type="Proteomes" id="UP000230405"/>
    </source>
</evidence>
<accession>A0A2M7VFA7</accession>
<protein>
    <submittedName>
        <fullName evidence="1">Uncharacterized protein</fullName>
    </submittedName>
</protein>
<organism evidence="1 2">
    <name type="scientific">Candidatus Komeilibacteria bacterium CG_4_10_14_0_2_um_filter_37_10</name>
    <dbReference type="NCBI Taxonomy" id="1974470"/>
    <lineage>
        <taxon>Bacteria</taxon>
        <taxon>Candidatus Komeiliibacteriota</taxon>
    </lineage>
</organism>
<dbReference type="EMBL" id="PFPO01000038">
    <property type="protein sequence ID" value="PIZ99252.1"/>
    <property type="molecule type" value="Genomic_DNA"/>
</dbReference>
<evidence type="ECO:0000313" key="1">
    <source>
        <dbReference type="EMBL" id="PIZ99252.1"/>
    </source>
</evidence>
<sequence length="153" mass="17676">MIKKIFVLALILIAINYFYGAKVASWWQSWRSGAKVNDYAQQLTNKAADEFQDQTTKYSEQLIKMTATSLTEEGKKKIDEWLNTNKLNEYGDPQDTSYTGGTPAFNEETGEIKNRFELILNKWPDLISRFQLSVDELKKNIDEARQKNSNIPK</sequence>
<name>A0A2M7VFA7_9BACT</name>
<reference evidence="2" key="1">
    <citation type="submission" date="2017-09" db="EMBL/GenBank/DDBJ databases">
        <title>Depth-based differentiation of microbial function through sediment-hosted aquifers and enrichment of novel symbionts in the deep terrestrial subsurface.</title>
        <authorList>
            <person name="Probst A.J."/>
            <person name="Ladd B."/>
            <person name="Jarett J.K."/>
            <person name="Geller-Mcgrath D.E."/>
            <person name="Sieber C.M.K."/>
            <person name="Emerson J.B."/>
            <person name="Anantharaman K."/>
            <person name="Thomas B.C."/>
            <person name="Malmstrom R."/>
            <person name="Stieglmeier M."/>
            <person name="Klingl A."/>
            <person name="Woyke T."/>
            <person name="Ryan C.M."/>
            <person name="Banfield J.F."/>
        </authorList>
    </citation>
    <scope>NUCLEOTIDE SEQUENCE [LARGE SCALE GENOMIC DNA]</scope>
</reference>
<proteinExistence type="predicted"/>
<dbReference type="Proteomes" id="UP000230405">
    <property type="component" value="Unassembled WGS sequence"/>
</dbReference>
<comment type="caution">
    <text evidence="1">The sequence shown here is derived from an EMBL/GenBank/DDBJ whole genome shotgun (WGS) entry which is preliminary data.</text>
</comment>
<gene>
    <name evidence="1" type="ORF">COX77_01950</name>
</gene>